<evidence type="ECO:0000259" key="1">
    <source>
        <dbReference type="Pfam" id="PF18181"/>
    </source>
</evidence>
<feature type="domain" description="SMODS and SLOG-associating 2TM effector" evidence="1">
    <location>
        <begin position="201"/>
        <end position="323"/>
    </location>
</feature>
<gene>
    <name evidence="3" type="ORF">DWG14_04348</name>
</gene>
<dbReference type="EMBL" id="CP032427">
    <property type="protein sequence ID" value="AYC40101.1"/>
    <property type="molecule type" value="Genomic_DNA"/>
</dbReference>
<dbReference type="InterPro" id="IPR040884">
    <property type="entry name" value="SLATT_1"/>
</dbReference>
<dbReference type="AlphaFoldDB" id="A0AAI8PPH6"/>
<dbReference type="Pfam" id="PF18184">
    <property type="entry name" value="SLATT_3"/>
    <property type="match status" value="1"/>
</dbReference>
<evidence type="ECO:0000313" key="3">
    <source>
        <dbReference type="EMBL" id="AYC40101.1"/>
    </source>
</evidence>
<proteinExistence type="predicted"/>
<accession>A0AAI8PPH6</accession>
<name>A0AAI8PPH6_9ACTN</name>
<dbReference type="Pfam" id="PF18181">
    <property type="entry name" value="SLATT_1"/>
    <property type="match status" value="1"/>
</dbReference>
<protein>
    <recommendedName>
        <fullName evidence="5">DUF4231 domain-containing protein</fullName>
    </recommendedName>
</protein>
<dbReference type="InterPro" id="IPR041116">
    <property type="entry name" value="SLATT_3"/>
</dbReference>
<reference evidence="3 4" key="1">
    <citation type="submission" date="2018-09" db="EMBL/GenBank/DDBJ databases">
        <title>Production of Trimethoprim by Streptomyces sp. 3E-1.</title>
        <authorList>
            <person name="Kang H.J."/>
            <person name="Kim S.B."/>
        </authorList>
    </citation>
    <scope>NUCLEOTIDE SEQUENCE [LARGE SCALE GENOMIC DNA]</scope>
    <source>
        <strain evidence="3 4">3E-1</strain>
    </source>
</reference>
<feature type="domain" description="SMODS and SLOG-associating 2TM effector" evidence="2">
    <location>
        <begin position="17"/>
        <end position="144"/>
    </location>
</feature>
<evidence type="ECO:0000313" key="4">
    <source>
        <dbReference type="Proteomes" id="UP000265765"/>
    </source>
</evidence>
<dbReference type="NCBIfam" id="NF033634">
    <property type="entry name" value="SLATT_1"/>
    <property type="match status" value="1"/>
</dbReference>
<dbReference type="NCBIfam" id="NF033610">
    <property type="entry name" value="SLATT_3"/>
    <property type="match status" value="1"/>
</dbReference>
<sequence length="329" mass="36405">MPPVPGPRATIGNDDLPPLFRSNDQWALTRQSEAFRATMTQLALLLVATVFATLADHFDSHVLTAVSALLYGLTVVTGVVVQRRRARAHWQAHRDAAETVKSLAWQYMVHGGPFHSKVRDPDGLFNQQLEEHLRGLRRIGWQEPAPERVPGANSGPVPASSAYTLWDPASRHEPDDPRHPQITRAMRAVRDKPFAVRKDIYLRDRVLDQLSWYGGRAVQARRSAALWSALTALLTLLALVAAVSRSAGLVSGWDLSGLLAASAATGVAWLETRRHHPLSFAHALVREGLETQRAVLAQSVAEDRWPQAVTDTEHLMLPQHTDWLARFGG</sequence>
<dbReference type="Proteomes" id="UP000265765">
    <property type="component" value="Chromosome"/>
</dbReference>
<evidence type="ECO:0000259" key="2">
    <source>
        <dbReference type="Pfam" id="PF18184"/>
    </source>
</evidence>
<evidence type="ECO:0008006" key="5">
    <source>
        <dbReference type="Google" id="ProtNLM"/>
    </source>
</evidence>
<dbReference type="KEGG" id="sge:DWG14_04348"/>
<organism evidence="3 4">
    <name type="scientific">Streptomyces griseorubiginosus</name>
    <dbReference type="NCBI Taxonomy" id="67304"/>
    <lineage>
        <taxon>Bacteria</taxon>
        <taxon>Bacillati</taxon>
        <taxon>Actinomycetota</taxon>
        <taxon>Actinomycetes</taxon>
        <taxon>Kitasatosporales</taxon>
        <taxon>Streptomycetaceae</taxon>
        <taxon>Streptomyces</taxon>
    </lineage>
</organism>